<feature type="compositionally biased region" description="Basic and acidic residues" evidence="1">
    <location>
        <begin position="526"/>
        <end position="536"/>
    </location>
</feature>
<feature type="region of interest" description="Disordered" evidence="1">
    <location>
        <begin position="211"/>
        <end position="290"/>
    </location>
</feature>
<dbReference type="Pfam" id="PF10446">
    <property type="entry name" value="DUF2457"/>
    <property type="match status" value="1"/>
</dbReference>
<feature type="compositionally biased region" description="Polar residues" evidence="1">
    <location>
        <begin position="419"/>
        <end position="431"/>
    </location>
</feature>
<reference evidence="3" key="1">
    <citation type="submission" date="2017-03" db="EMBL/GenBank/DDBJ databases">
        <authorList>
            <person name="Sharma R."/>
            <person name="Thines M."/>
        </authorList>
    </citation>
    <scope>NUCLEOTIDE SEQUENCE [LARGE SCALE GENOMIC DNA]</scope>
</reference>
<feature type="compositionally biased region" description="Basic and acidic residues" evidence="1">
    <location>
        <begin position="241"/>
        <end position="256"/>
    </location>
</feature>
<feature type="compositionally biased region" description="Low complexity" evidence="1">
    <location>
        <begin position="81"/>
        <end position="94"/>
    </location>
</feature>
<protein>
    <submittedName>
        <fullName evidence="2">Uncharacterized protein</fullName>
    </submittedName>
</protein>
<keyword evidence="3" id="KW-1185">Reference proteome</keyword>
<feature type="region of interest" description="Disordered" evidence="1">
    <location>
        <begin position="334"/>
        <end position="470"/>
    </location>
</feature>
<feature type="region of interest" description="Disordered" evidence="1">
    <location>
        <begin position="1"/>
        <end position="28"/>
    </location>
</feature>
<feature type="compositionally biased region" description="Low complexity" evidence="1">
    <location>
        <begin position="401"/>
        <end position="411"/>
    </location>
</feature>
<evidence type="ECO:0000313" key="2">
    <source>
        <dbReference type="EMBL" id="SLM34438.1"/>
    </source>
</evidence>
<proteinExistence type="predicted"/>
<organism evidence="2 3">
    <name type="scientific">Lasallia pustulata</name>
    <dbReference type="NCBI Taxonomy" id="136370"/>
    <lineage>
        <taxon>Eukaryota</taxon>
        <taxon>Fungi</taxon>
        <taxon>Dikarya</taxon>
        <taxon>Ascomycota</taxon>
        <taxon>Pezizomycotina</taxon>
        <taxon>Lecanoromycetes</taxon>
        <taxon>OSLEUM clade</taxon>
        <taxon>Umbilicariomycetidae</taxon>
        <taxon>Umbilicariales</taxon>
        <taxon>Umbilicariaceae</taxon>
        <taxon>Lasallia</taxon>
    </lineage>
</organism>
<name>A0A1W5CUB7_9LECA</name>
<dbReference type="Proteomes" id="UP000192927">
    <property type="component" value="Unassembled WGS sequence"/>
</dbReference>
<accession>A0A1W5CUB7</accession>
<feature type="compositionally biased region" description="Low complexity" evidence="1">
    <location>
        <begin position="229"/>
        <end position="240"/>
    </location>
</feature>
<feature type="compositionally biased region" description="Acidic residues" evidence="1">
    <location>
        <begin position="1"/>
        <end position="14"/>
    </location>
</feature>
<feature type="region of interest" description="Disordered" evidence="1">
    <location>
        <begin position="64"/>
        <end position="123"/>
    </location>
</feature>
<feature type="compositionally biased region" description="Polar residues" evidence="1">
    <location>
        <begin position="626"/>
        <end position="636"/>
    </location>
</feature>
<dbReference type="InterPro" id="IPR018853">
    <property type="entry name" value="DUF2457"/>
</dbReference>
<evidence type="ECO:0000256" key="1">
    <source>
        <dbReference type="SAM" id="MobiDB-lite"/>
    </source>
</evidence>
<dbReference type="AlphaFoldDB" id="A0A1W5CUB7"/>
<feature type="compositionally biased region" description="Basic residues" evidence="1">
    <location>
        <begin position="448"/>
        <end position="458"/>
    </location>
</feature>
<sequence>MPLAVEDEIDADEPPDNHIQFSRRPTPYTLDPNIDADYFISKPLPTGPKQSLLTRALLTSPDLMATPTAELPPPLRLSRGTSTASTHSNTSADSIAELTSDGGLTSPPRTATPSPPLPPVDLTPFALLTPKATTQGGIPSPPQPFITDAQETTVEAGLGRKRCIKFACGRQAIPQDQGDHNAHIKTAEPETLKLAEQPKRHSVLRFACSNRPSEEATCQAQKDKSLQRHGSSPVSSTTHVPSEDTPKHRQHRDSESTVKQSPQKAPTKGLSLDGPRKSPVYDQQDSKRSSATKFYEFASSIDQNDEWMLEQTAHRSRLTVNDTLRKENAIRQLGEEAEAEALEEDEAEEQAEFEQDGNDVDDFDDGSDDDASDGGNETDDEEGFADSDDESDGCSEYQFWTTGLTTAATSTDHLDQIRTMPQRTTSESSIESMIHAGHKGEIASSGRRMSRSRKHAKMRPATPDLPDSTDFVCGTLDEDHPLEAAYMSCLEQRRRSKHKTIPQDIDPSFPTSDFEDEDDEEDDDDHAPAEASDEHLWIAGQPDNSDDERPRSRTKATSRPNNKSPPPRRLRSPPLPKRSVAPPPRLRSPPPPKRCANNRSPPPRRLFGQSPRRRQSPPPHLRNLKSPPSTRGSSLAVSPGQKTPGVNVPYLAQRPDLTHTKSLPRSPNPFWLRHREAHQNPFDAPPAGALPAAELHTRGPIDIVRGLENKRQRRKEKFWRQHCRNAGKDKERRCQPGKGAERMRELGLEMAGRGKGCGPKAQLVLSI</sequence>
<feature type="compositionally biased region" description="Pro residues" evidence="1">
    <location>
        <begin position="572"/>
        <end position="593"/>
    </location>
</feature>
<evidence type="ECO:0000313" key="3">
    <source>
        <dbReference type="Proteomes" id="UP000192927"/>
    </source>
</evidence>
<feature type="compositionally biased region" description="Acidic residues" evidence="1">
    <location>
        <begin position="335"/>
        <end position="393"/>
    </location>
</feature>
<feature type="region of interest" description="Disordered" evidence="1">
    <location>
        <begin position="493"/>
        <end position="664"/>
    </location>
</feature>
<feature type="compositionally biased region" description="Acidic residues" evidence="1">
    <location>
        <begin position="513"/>
        <end position="525"/>
    </location>
</feature>
<dbReference type="EMBL" id="FWEW01000275">
    <property type="protein sequence ID" value="SLM34438.1"/>
    <property type="molecule type" value="Genomic_DNA"/>
</dbReference>